<sequence length="157" mass="16592">MTAFNPLPSAISIAWPSSPKPVTSVMATTPSISARLLPATLRVVMRLSAAIWSFSLTTLNFSALLTRPIPKGLVRNITEPAAPLSLRFTFDVSIIPVTARPNIGSAQLMLWPPARGMPADSHTVRAPETTSPATDAGSFSRGHPRIAIAIKGSPPMA</sequence>
<proteinExistence type="predicted"/>
<dbReference type="EMBL" id="VSSQ01063807">
    <property type="protein sequence ID" value="MPN16811.1"/>
    <property type="molecule type" value="Genomic_DNA"/>
</dbReference>
<name>A0A645FQX2_9ZZZZ</name>
<feature type="region of interest" description="Disordered" evidence="1">
    <location>
        <begin position="119"/>
        <end position="140"/>
    </location>
</feature>
<evidence type="ECO:0000256" key="1">
    <source>
        <dbReference type="SAM" id="MobiDB-lite"/>
    </source>
</evidence>
<accession>A0A645FQX2</accession>
<dbReference type="AlphaFoldDB" id="A0A645FQX2"/>
<gene>
    <name evidence="2" type="ORF">SDC9_164158</name>
</gene>
<protein>
    <submittedName>
        <fullName evidence="2">Uncharacterized protein</fullName>
    </submittedName>
</protein>
<evidence type="ECO:0000313" key="2">
    <source>
        <dbReference type="EMBL" id="MPN16811.1"/>
    </source>
</evidence>
<organism evidence="2">
    <name type="scientific">bioreactor metagenome</name>
    <dbReference type="NCBI Taxonomy" id="1076179"/>
    <lineage>
        <taxon>unclassified sequences</taxon>
        <taxon>metagenomes</taxon>
        <taxon>ecological metagenomes</taxon>
    </lineage>
</organism>
<comment type="caution">
    <text evidence="2">The sequence shown here is derived from an EMBL/GenBank/DDBJ whole genome shotgun (WGS) entry which is preliminary data.</text>
</comment>
<reference evidence="2" key="1">
    <citation type="submission" date="2019-08" db="EMBL/GenBank/DDBJ databases">
        <authorList>
            <person name="Kucharzyk K."/>
            <person name="Murdoch R.W."/>
            <person name="Higgins S."/>
            <person name="Loffler F."/>
        </authorList>
    </citation>
    <scope>NUCLEOTIDE SEQUENCE</scope>
</reference>